<evidence type="ECO:0000313" key="9">
    <source>
        <dbReference type="RefSeq" id="XP_070855165.1"/>
    </source>
</evidence>
<reference evidence="9" key="1">
    <citation type="submission" date="2025-08" db="UniProtKB">
        <authorList>
            <consortium name="RefSeq"/>
        </authorList>
    </citation>
    <scope>IDENTIFICATION</scope>
</reference>
<keyword evidence="1" id="KW-0808">Transferase</keyword>
<dbReference type="InterPro" id="IPR036397">
    <property type="entry name" value="RNaseH_sf"/>
</dbReference>
<evidence type="ECO:0000256" key="1">
    <source>
        <dbReference type="ARBA" id="ARBA00022679"/>
    </source>
</evidence>
<accession>A0ABM4TYY4</accession>
<evidence type="ECO:0000259" key="7">
    <source>
        <dbReference type="PROSITE" id="PS50994"/>
    </source>
</evidence>
<dbReference type="InterPro" id="IPR008042">
    <property type="entry name" value="Retrotrans_Pao"/>
</dbReference>
<dbReference type="Gene3D" id="3.30.420.10">
    <property type="entry name" value="Ribonuclease H-like superfamily/Ribonuclease H"/>
    <property type="match status" value="1"/>
</dbReference>
<evidence type="ECO:0000256" key="4">
    <source>
        <dbReference type="ARBA" id="ARBA00022759"/>
    </source>
</evidence>
<evidence type="ECO:0000313" key="8">
    <source>
        <dbReference type="Proteomes" id="UP001652628"/>
    </source>
</evidence>
<evidence type="ECO:0000256" key="2">
    <source>
        <dbReference type="ARBA" id="ARBA00022695"/>
    </source>
</evidence>
<dbReference type="PROSITE" id="PS50994">
    <property type="entry name" value="INTEGRASE"/>
    <property type="match status" value="1"/>
</dbReference>
<organism evidence="8 9">
    <name type="scientific">Drosophila suzukii</name>
    <name type="common">Spotted-wing drosophila fruit fly</name>
    <dbReference type="NCBI Taxonomy" id="28584"/>
    <lineage>
        <taxon>Eukaryota</taxon>
        <taxon>Metazoa</taxon>
        <taxon>Ecdysozoa</taxon>
        <taxon>Arthropoda</taxon>
        <taxon>Hexapoda</taxon>
        <taxon>Insecta</taxon>
        <taxon>Pterygota</taxon>
        <taxon>Neoptera</taxon>
        <taxon>Endopterygota</taxon>
        <taxon>Diptera</taxon>
        <taxon>Brachycera</taxon>
        <taxon>Muscomorpha</taxon>
        <taxon>Ephydroidea</taxon>
        <taxon>Drosophilidae</taxon>
        <taxon>Drosophila</taxon>
        <taxon>Sophophora</taxon>
    </lineage>
</organism>
<evidence type="ECO:0000256" key="6">
    <source>
        <dbReference type="ARBA" id="ARBA00022918"/>
    </source>
</evidence>
<keyword evidence="5" id="KW-0378">Hydrolase</keyword>
<keyword evidence="3" id="KW-0540">Nuclease</keyword>
<dbReference type="InterPro" id="IPR041588">
    <property type="entry name" value="Integrase_H2C2"/>
</dbReference>
<name>A0ABM4TYY4_DROSZ</name>
<sequence>MLSTFGYEQIDLLNEVWKEFKQFSDCIALHEEVEGYVDPEIDNAVYEAKYLRASAILKERSNELQPGTSTSGASGSNGLHSNNDAILNLLQQNQQLFERLAVSQSTPNTPDHVGDDVTLANSRNSVLTANSNLSELPKIQIKRFSGNYTEWPSFQDIYESTIHNKQHLSNTQKFHHLKTLLVDEAANLVRHLAITDTAYNTAWERLKERYNRPRHIVNSFLEQFMSLPTTSKIDATVLRKVSDGANEIVRGLDAVNQTGRDCWIIYLALEKLDADTRRRWIERSMETDSPSLEEFFKFLDSRCEELELSKRELATGSKTTTHPEKPKRITQSMVAVESSGCTKCSSAEHTLYGCQQFLDMSGLQRRSFVKEKSLCYNCLRPGHGVNRCKSTYKCRQCKGNHHSLLQVQPNPQASGNLAQIAEGDEQNLSASNTNSVTLSHLAQGAGTQKVVCAQGTAKSTHQTEFKRSILPTAMVYVKNAKGDHVTCRLLLDTGSELSYVSERCIQALGLTRSASRILVTGISSVKADTTRGCSTLQIKSRISDDRLVVYAHVLGRITLSLERQNIDASTLEVFKDLQLADTHFNANTPVDILLGSQHVWSVFTGRKMYDNKGNLIAISSVFGWVITSLITSNASNAIALTTTMDIDNTLQRFWELENVQSNTKLEPEDDQVEKHFLATHSRDENGKYIVELPFNTECPEFGETLHGALKRFKSVERRLQQNEQLRTQYVYFMREYINLGHMREVPPEDIATGSHFFLPHHPVLGRKLRVVFDGPFATPMFAFSADIVKMFRQIWVNEKHRNYQKIVWREDPSDPIKHFQLCTVTYGTSCAPFLAVRVLEQLAVDHQDEFPNASKILLEDFYVDDVLTGSNNEDELRRNRDELIQLMSCANLELGKWVSNTSFIQKDDTNAQSSPVKVLGLYWDPGKDILTYNIADNWLKWRADLGNLQKFQLPRFVSNDADNIELHGFSDASTKAYAAVVYSRVTNDDGSISVSLVAAKTRVAPLKQQSLPRLELCAALLLSQLIRSISSGLRHKNITVFAWSDSSIVLSWLSYAPAQLKTFVGNRTSEILDTLPRKAWRHVDSKSNPADCASRGLMAADLIDFHLWWNEPLWLRDQDQYLVKLNDSRFGLSLSDKRIQGEVKSNCLATVAAATQVNLLDELIARVSSWLKLVHIVAYVERFIQRTQNPSCDRTSKALTFEEIKAARIICIKHAQRCFHEDYQWLLAKKPLRNRSQLVKLAPMIDENDLLRVAGRLHQSQLSREAKHPVLLPKTHRISKLILEHEHRVNLHPGVSSLFVIVRQRFWIIGARNLIRRITHDCLSCFRQRHHTAQQQMADLPSVRVTQALPFVNTGCDYAGPIFLKDAKVRKPRISKGYICLFVCMVTSAIHLEFVTDLTTETFLAALRRFISLRGKCSKIYSDNGTNFIGAKRSLNEMQELLASQRHKDIVTSTLADDGIQWVLIPPRAPHWGGKWESAVRCVKLHLRRVTGNSTLTFEQMRTLLAQISAVINSRPLCYTSDTEDNYLSPAHFLIGRPLTTVPNPDLSHIPVGRLGYWQSIQAMLQGFWKKWHQEYLTTLQQRPKWTTSTPNLSIDDVVLVKESNTPPASWHIARVMETYPGKDNLVRAVKLKTSTGEMIRPITKIAVLPSSETVFQGGPGCS</sequence>
<dbReference type="SUPFAM" id="SSF56672">
    <property type="entry name" value="DNA/RNA polymerases"/>
    <property type="match status" value="1"/>
</dbReference>
<dbReference type="InterPro" id="IPR043502">
    <property type="entry name" value="DNA/RNA_pol_sf"/>
</dbReference>
<dbReference type="InterPro" id="IPR021109">
    <property type="entry name" value="Peptidase_aspartic_dom_sf"/>
</dbReference>
<feature type="domain" description="Integrase catalytic" evidence="7">
    <location>
        <begin position="1346"/>
        <end position="1538"/>
    </location>
</feature>
<dbReference type="Pfam" id="PF03564">
    <property type="entry name" value="DUF1759"/>
    <property type="match status" value="1"/>
</dbReference>
<dbReference type="InterPro" id="IPR001584">
    <property type="entry name" value="Integrase_cat-core"/>
</dbReference>
<dbReference type="InterPro" id="IPR040676">
    <property type="entry name" value="DUF5641"/>
</dbReference>
<dbReference type="SMART" id="SM00343">
    <property type="entry name" value="ZnF_C2HC"/>
    <property type="match status" value="2"/>
</dbReference>
<dbReference type="Pfam" id="PF05380">
    <property type="entry name" value="Peptidase_A17"/>
    <property type="match status" value="1"/>
</dbReference>
<protein>
    <recommendedName>
        <fullName evidence="7">Integrase catalytic domain-containing protein</fullName>
    </recommendedName>
</protein>
<keyword evidence="4" id="KW-0255">Endonuclease</keyword>
<evidence type="ECO:0000256" key="5">
    <source>
        <dbReference type="ARBA" id="ARBA00022801"/>
    </source>
</evidence>
<dbReference type="Pfam" id="PF18701">
    <property type="entry name" value="DUF5641"/>
    <property type="match status" value="1"/>
</dbReference>
<dbReference type="InterPro" id="IPR005312">
    <property type="entry name" value="DUF1759"/>
</dbReference>
<keyword evidence="2" id="KW-0548">Nucleotidyltransferase</keyword>
<dbReference type="GeneID" id="139354814"/>
<dbReference type="PROSITE" id="PS00141">
    <property type="entry name" value="ASP_PROTEASE"/>
    <property type="match status" value="1"/>
</dbReference>
<gene>
    <name evidence="9" type="primary">LOC139354814</name>
</gene>
<keyword evidence="6" id="KW-0695">RNA-directed DNA polymerase</keyword>
<dbReference type="InterPro" id="IPR012337">
    <property type="entry name" value="RNaseH-like_sf"/>
</dbReference>
<dbReference type="PANTHER" id="PTHR47331">
    <property type="entry name" value="PHD-TYPE DOMAIN-CONTAINING PROTEIN"/>
    <property type="match status" value="1"/>
</dbReference>
<dbReference type="Proteomes" id="UP001652628">
    <property type="component" value="Unplaced"/>
</dbReference>
<dbReference type="RefSeq" id="XP_070855165.1">
    <property type="nucleotide sequence ID" value="XM_070999064.1"/>
</dbReference>
<keyword evidence="8" id="KW-1185">Reference proteome</keyword>
<proteinExistence type="predicted"/>
<evidence type="ECO:0000256" key="3">
    <source>
        <dbReference type="ARBA" id="ARBA00022722"/>
    </source>
</evidence>
<dbReference type="Pfam" id="PF17921">
    <property type="entry name" value="Integrase_H2C2"/>
    <property type="match status" value="1"/>
</dbReference>
<dbReference type="InterPro" id="IPR001969">
    <property type="entry name" value="Aspartic_peptidase_AS"/>
</dbReference>
<dbReference type="SUPFAM" id="SSF53098">
    <property type="entry name" value="Ribonuclease H-like"/>
    <property type="match status" value="1"/>
</dbReference>
<dbReference type="Gene3D" id="2.40.70.10">
    <property type="entry name" value="Acid Proteases"/>
    <property type="match status" value="1"/>
</dbReference>
<dbReference type="InterPro" id="IPR001878">
    <property type="entry name" value="Znf_CCHC"/>
</dbReference>